<reference evidence="1" key="1">
    <citation type="journal article" date="2014" name="Int. J. Syst. Evol. Microbiol.">
        <title>Complete genome sequence of Corynebacterium casei LMG S-19264T (=DSM 44701T), isolated from a smear-ripened cheese.</title>
        <authorList>
            <consortium name="US DOE Joint Genome Institute (JGI-PGF)"/>
            <person name="Walter F."/>
            <person name="Albersmeier A."/>
            <person name="Kalinowski J."/>
            <person name="Ruckert C."/>
        </authorList>
    </citation>
    <scope>NUCLEOTIDE SEQUENCE</scope>
    <source>
        <strain evidence="1">VKM Ac-1321</strain>
    </source>
</reference>
<evidence type="ECO:0000313" key="1">
    <source>
        <dbReference type="EMBL" id="GLL03249.1"/>
    </source>
</evidence>
<dbReference type="RefSeq" id="WP_261961245.1">
    <property type="nucleotide sequence ID" value="NZ_BAAAXA010000001.1"/>
</dbReference>
<evidence type="ECO:0000313" key="2">
    <source>
        <dbReference type="Proteomes" id="UP001143480"/>
    </source>
</evidence>
<proteinExistence type="predicted"/>
<name>A0A9W6KPN3_9ACTN</name>
<reference evidence="1" key="2">
    <citation type="submission" date="2023-01" db="EMBL/GenBank/DDBJ databases">
        <authorList>
            <person name="Sun Q."/>
            <person name="Evtushenko L."/>
        </authorList>
    </citation>
    <scope>NUCLEOTIDE SEQUENCE</scope>
    <source>
        <strain evidence="1">VKM Ac-1321</strain>
    </source>
</reference>
<evidence type="ECO:0008006" key="3">
    <source>
        <dbReference type="Google" id="ProtNLM"/>
    </source>
</evidence>
<gene>
    <name evidence="1" type="ORF">GCM10017581_049930</name>
</gene>
<keyword evidence="2" id="KW-1185">Reference proteome</keyword>
<dbReference type="Gene3D" id="1.25.10.10">
    <property type="entry name" value="Leucine-rich Repeat Variant"/>
    <property type="match status" value="2"/>
</dbReference>
<dbReference type="Proteomes" id="UP001143480">
    <property type="component" value="Unassembled WGS sequence"/>
</dbReference>
<dbReference type="InterPro" id="IPR011989">
    <property type="entry name" value="ARM-like"/>
</dbReference>
<accession>A0A9W6KPN3</accession>
<protein>
    <recommendedName>
        <fullName evidence="3">HEAT repeat protein</fullName>
    </recommendedName>
</protein>
<dbReference type="SUPFAM" id="SSF48371">
    <property type="entry name" value="ARM repeat"/>
    <property type="match status" value="1"/>
</dbReference>
<dbReference type="InterPro" id="IPR016024">
    <property type="entry name" value="ARM-type_fold"/>
</dbReference>
<dbReference type="EMBL" id="BSFP01000031">
    <property type="protein sequence ID" value="GLL03249.1"/>
    <property type="molecule type" value="Genomic_DNA"/>
</dbReference>
<sequence length="407" mass="43715">MDIHVLVGQLGDPDGDVRVAARDALVAMGPVPGVVAEIVTELLDEHSPVIPIVAAFVLHSYGDAAVGPVTEALGVAPNRKVRERVDWAYSRLEPSDPVSFVAALRHRSAAVRNSAAQALRELGAAPYIVDLLPLLGDPDPDVQATVRRAIFGAGPDAVPMLQRLRRTPGRHRPFALTALAEVGGWTALDPADQAAVRRLIRIKLPRERAEPMHLCDGWYAFPTTESSERTQAAILDAFGLSDAEPVTMRLGNSAWNNGRSYDADRKHRACTAVYVSPSVNGWTLVFGLHPADAHKAHTPAVVSSRCAALSKQFGTCHWYWRWDGDETAAWCIAEGGAVVRYFNSEDPDALVGPDWEGPGIANARAVAAQLSVNPEAFDAETHIEGHGILALTKCGRRYGLPPGALAI</sequence>
<dbReference type="AlphaFoldDB" id="A0A9W6KPN3"/>
<organism evidence="1 2">
    <name type="scientific">Dactylosporangium matsuzakiense</name>
    <dbReference type="NCBI Taxonomy" id="53360"/>
    <lineage>
        <taxon>Bacteria</taxon>
        <taxon>Bacillati</taxon>
        <taxon>Actinomycetota</taxon>
        <taxon>Actinomycetes</taxon>
        <taxon>Micromonosporales</taxon>
        <taxon>Micromonosporaceae</taxon>
        <taxon>Dactylosporangium</taxon>
    </lineage>
</organism>
<comment type="caution">
    <text evidence="1">The sequence shown here is derived from an EMBL/GenBank/DDBJ whole genome shotgun (WGS) entry which is preliminary data.</text>
</comment>